<comment type="caution">
    <text evidence="8">The sequence shown here is derived from an EMBL/GenBank/DDBJ whole genome shotgun (WGS) entry which is preliminary data.</text>
</comment>
<keyword evidence="4 8" id="KW-0067">ATP-binding</keyword>
<evidence type="ECO:0000256" key="6">
    <source>
        <dbReference type="ARBA" id="ARBA00037066"/>
    </source>
</evidence>
<organism evidence="8 9">
    <name type="scientific">Thiobacter aerophilum</name>
    <dbReference type="NCBI Taxonomy" id="3121275"/>
    <lineage>
        <taxon>Bacteria</taxon>
        <taxon>Pseudomonadati</taxon>
        <taxon>Pseudomonadota</taxon>
        <taxon>Betaproteobacteria</taxon>
        <taxon>Burkholderiales</taxon>
        <taxon>Thiobacteraceae</taxon>
        <taxon>Thiobacter</taxon>
    </lineage>
</organism>
<gene>
    <name evidence="8" type="ORF">V6E02_07920</name>
</gene>
<keyword evidence="9" id="KW-1185">Reference proteome</keyword>
<dbReference type="CDD" id="cd03214">
    <property type="entry name" value="ABC_Iron-Siderophores_B12_Hemin"/>
    <property type="match status" value="1"/>
</dbReference>
<dbReference type="SUPFAM" id="SSF52540">
    <property type="entry name" value="P-loop containing nucleoside triphosphate hydrolases"/>
    <property type="match status" value="1"/>
</dbReference>
<reference evidence="8 9" key="1">
    <citation type="submission" date="2024-02" db="EMBL/GenBank/DDBJ databases">
        <title>New thermophilic sulfur-oxidizing bacteria from a hot springs of the Uzon caldera (Kamchatka, Russia).</title>
        <authorList>
            <person name="Dukat A.M."/>
            <person name="Elcheninov A.G."/>
            <person name="Frolov E.N."/>
        </authorList>
    </citation>
    <scope>NUCLEOTIDE SEQUENCE [LARGE SCALE GENOMIC DNA]</scope>
    <source>
        <strain evidence="8 9">AK1</strain>
    </source>
</reference>
<evidence type="ECO:0000259" key="7">
    <source>
        <dbReference type="PROSITE" id="PS50893"/>
    </source>
</evidence>
<dbReference type="InterPro" id="IPR017871">
    <property type="entry name" value="ABC_transporter-like_CS"/>
</dbReference>
<accession>A0ABV0EEP5</accession>
<keyword evidence="1" id="KW-0813">Transport</keyword>
<evidence type="ECO:0000256" key="3">
    <source>
        <dbReference type="ARBA" id="ARBA00022741"/>
    </source>
</evidence>
<proteinExistence type="predicted"/>
<dbReference type="InterPro" id="IPR003593">
    <property type="entry name" value="AAA+_ATPase"/>
</dbReference>
<evidence type="ECO:0000313" key="8">
    <source>
        <dbReference type="EMBL" id="MEO1767136.1"/>
    </source>
</evidence>
<dbReference type="EMBL" id="JBAJEX010000005">
    <property type="protein sequence ID" value="MEO1767136.1"/>
    <property type="molecule type" value="Genomic_DNA"/>
</dbReference>
<keyword evidence="3" id="KW-0547">Nucleotide-binding</keyword>
<dbReference type="GO" id="GO:0005524">
    <property type="term" value="F:ATP binding"/>
    <property type="evidence" value="ECO:0007669"/>
    <property type="project" value="UniProtKB-KW"/>
</dbReference>
<dbReference type="PANTHER" id="PTHR42794:SF1">
    <property type="entry name" value="HEMIN IMPORT ATP-BINDING PROTEIN HMUV"/>
    <property type="match status" value="1"/>
</dbReference>
<feature type="domain" description="ABC transporter" evidence="7">
    <location>
        <begin position="2"/>
        <end position="236"/>
    </location>
</feature>
<evidence type="ECO:0000256" key="2">
    <source>
        <dbReference type="ARBA" id="ARBA00022475"/>
    </source>
</evidence>
<dbReference type="Pfam" id="PF00005">
    <property type="entry name" value="ABC_tran"/>
    <property type="match status" value="1"/>
</dbReference>
<sequence length="260" mass="28298">MLEVRDLALAVPGRLLCADLNVRFQAGEVWGILGANGAGKTTLLHALAGLRAPDGGEVRWAGQPLAAIPRRRLAQERAVLLQDETELFWGTALDWVCLGRYPHGGTFGDPHEMHHARAALAQVGAAQLAGRNMATLSGGERQRVRLAMVLAQQARALLLDEPLKHLDLAAQFTLLERLSSLARRDLRLLVMVLHDVYWVSRYCDKVLLVFGDGRVLHGDCLAVLTQENMESVYGCALQPVEAAAGRLFLPTAGAPSRHRG</sequence>
<dbReference type="Gene3D" id="3.40.50.300">
    <property type="entry name" value="P-loop containing nucleotide triphosphate hydrolases"/>
    <property type="match status" value="1"/>
</dbReference>
<evidence type="ECO:0000313" key="9">
    <source>
        <dbReference type="Proteomes" id="UP001482231"/>
    </source>
</evidence>
<dbReference type="InterPro" id="IPR003439">
    <property type="entry name" value="ABC_transporter-like_ATP-bd"/>
</dbReference>
<keyword evidence="2" id="KW-1003">Cell membrane</keyword>
<evidence type="ECO:0000256" key="1">
    <source>
        <dbReference type="ARBA" id="ARBA00022448"/>
    </source>
</evidence>
<dbReference type="PROSITE" id="PS00211">
    <property type="entry name" value="ABC_TRANSPORTER_1"/>
    <property type="match status" value="1"/>
</dbReference>
<dbReference type="InterPro" id="IPR027417">
    <property type="entry name" value="P-loop_NTPase"/>
</dbReference>
<protein>
    <submittedName>
        <fullName evidence="8">ABC transporter ATP-binding protein</fullName>
    </submittedName>
</protein>
<dbReference type="Proteomes" id="UP001482231">
    <property type="component" value="Unassembled WGS sequence"/>
</dbReference>
<comment type="function">
    <text evidence="6">Part of the ABC transporter complex HmuTUV involved in hemin import. Responsible for energy coupling to the transport system.</text>
</comment>
<evidence type="ECO:0000256" key="4">
    <source>
        <dbReference type="ARBA" id="ARBA00022840"/>
    </source>
</evidence>
<dbReference type="PROSITE" id="PS50893">
    <property type="entry name" value="ABC_TRANSPORTER_2"/>
    <property type="match status" value="1"/>
</dbReference>
<evidence type="ECO:0000256" key="5">
    <source>
        <dbReference type="ARBA" id="ARBA00022967"/>
    </source>
</evidence>
<dbReference type="PANTHER" id="PTHR42794">
    <property type="entry name" value="HEMIN IMPORT ATP-BINDING PROTEIN HMUV"/>
    <property type="match status" value="1"/>
</dbReference>
<dbReference type="SMART" id="SM00382">
    <property type="entry name" value="AAA"/>
    <property type="match status" value="1"/>
</dbReference>
<keyword evidence="2" id="KW-0472">Membrane</keyword>
<dbReference type="RefSeq" id="WP_347308244.1">
    <property type="nucleotide sequence ID" value="NZ_JBAJEX010000005.1"/>
</dbReference>
<name>A0ABV0EEP5_9BURK</name>
<keyword evidence="5" id="KW-1278">Translocase</keyword>